<reference evidence="2 3" key="1">
    <citation type="journal article" date="2016" name="Nat. Commun.">
        <title>Thousands of microbial genomes shed light on interconnected biogeochemical processes in an aquifer system.</title>
        <authorList>
            <person name="Anantharaman K."/>
            <person name="Brown C.T."/>
            <person name="Hug L.A."/>
            <person name="Sharon I."/>
            <person name="Castelle C.J."/>
            <person name="Probst A.J."/>
            <person name="Thomas B.C."/>
            <person name="Singh A."/>
            <person name="Wilkins M.J."/>
            <person name="Karaoz U."/>
            <person name="Brodie E.L."/>
            <person name="Williams K.H."/>
            <person name="Hubbard S.S."/>
            <person name="Banfield J.F."/>
        </authorList>
    </citation>
    <scope>NUCLEOTIDE SEQUENCE [LARGE SCALE GENOMIC DNA]</scope>
</reference>
<accession>A0A1F8F475</accession>
<protein>
    <recommendedName>
        <fullName evidence="4">Type II secretion system protein GspH</fullName>
    </recommendedName>
</protein>
<comment type="caution">
    <text evidence="2">The sequence shown here is derived from an EMBL/GenBank/DDBJ whole genome shotgun (WGS) entry which is preliminary data.</text>
</comment>
<evidence type="ECO:0000313" key="3">
    <source>
        <dbReference type="Proteomes" id="UP000177605"/>
    </source>
</evidence>
<keyword evidence="1" id="KW-1133">Transmembrane helix</keyword>
<evidence type="ECO:0000256" key="1">
    <source>
        <dbReference type="SAM" id="Phobius"/>
    </source>
</evidence>
<organism evidence="2 3">
    <name type="scientific">Candidatus Yanofskybacteria bacterium RIFCSPHIGHO2_01_FULL_48_25b</name>
    <dbReference type="NCBI Taxonomy" id="1802672"/>
    <lineage>
        <taxon>Bacteria</taxon>
        <taxon>Candidatus Yanofskyibacteriota</taxon>
    </lineage>
</organism>
<feature type="transmembrane region" description="Helical" evidence="1">
    <location>
        <begin position="15"/>
        <end position="37"/>
    </location>
</feature>
<dbReference type="AlphaFoldDB" id="A0A1F8F475"/>
<sequence length="186" mass="20558">MNLRRLHYSSDKTAGFSLVEMVVTASIIAFLSVSLVINFSRTRINIEETTNLVVATVREAQSRAVSSTIYAGYNPCGYGLHYISPTQFAVYVGPNAASVDCSGTNRNYQPGEDTLLVTKSIIDKQMEIKNIFSDIFYEPPDPRTYLNNNSSLNQQPLGIQIGKIGVNCPQNCKTIYVYPSGKIESQ</sequence>
<dbReference type="InterPro" id="IPR012902">
    <property type="entry name" value="N_methyl_site"/>
</dbReference>
<keyword evidence="1" id="KW-0812">Transmembrane</keyword>
<dbReference type="PROSITE" id="PS00409">
    <property type="entry name" value="PROKAR_NTER_METHYL"/>
    <property type="match status" value="1"/>
</dbReference>
<keyword evidence="1" id="KW-0472">Membrane</keyword>
<evidence type="ECO:0008006" key="4">
    <source>
        <dbReference type="Google" id="ProtNLM"/>
    </source>
</evidence>
<name>A0A1F8F475_9BACT</name>
<evidence type="ECO:0000313" key="2">
    <source>
        <dbReference type="EMBL" id="OGN07036.1"/>
    </source>
</evidence>
<proteinExistence type="predicted"/>
<dbReference type="EMBL" id="MGJM01000005">
    <property type="protein sequence ID" value="OGN07036.1"/>
    <property type="molecule type" value="Genomic_DNA"/>
</dbReference>
<dbReference type="Proteomes" id="UP000177605">
    <property type="component" value="Unassembled WGS sequence"/>
</dbReference>
<gene>
    <name evidence="2" type="ORF">A2669_02535</name>
</gene>
<dbReference type="Pfam" id="PF07963">
    <property type="entry name" value="N_methyl"/>
    <property type="match status" value="1"/>
</dbReference>